<dbReference type="AlphaFoldDB" id="I8AM00"/>
<sequence>MSWVYSGTMSGQSFHIHEIDIVKEKWIDTGVRAQVEDPLYGVIKTCPIWKVKKNNQEITFVAGEFSNNVWVIYTKQS</sequence>
<dbReference type="Proteomes" id="UP000004080">
    <property type="component" value="Unassembled WGS sequence"/>
</dbReference>
<gene>
    <name evidence="1" type="ORF">A374_03924</name>
</gene>
<organism evidence="1 2">
    <name type="scientific">Fictibacillus macauensis ZFHKF-1</name>
    <dbReference type="NCBI Taxonomy" id="1196324"/>
    <lineage>
        <taxon>Bacteria</taxon>
        <taxon>Bacillati</taxon>
        <taxon>Bacillota</taxon>
        <taxon>Bacilli</taxon>
        <taxon>Bacillales</taxon>
        <taxon>Fictibacillaceae</taxon>
        <taxon>Fictibacillus</taxon>
    </lineage>
</organism>
<evidence type="ECO:0000313" key="1">
    <source>
        <dbReference type="EMBL" id="EIT86689.1"/>
    </source>
</evidence>
<evidence type="ECO:0000313" key="2">
    <source>
        <dbReference type="Proteomes" id="UP000004080"/>
    </source>
</evidence>
<protein>
    <submittedName>
        <fullName evidence="1">Uncharacterized protein</fullName>
    </submittedName>
</protein>
<dbReference type="RefSeq" id="WP_007200884.1">
    <property type="nucleotide sequence ID" value="NZ_AKKV01000020.1"/>
</dbReference>
<accession>I8AM00</accession>
<proteinExistence type="predicted"/>
<comment type="caution">
    <text evidence="1">The sequence shown here is derived from an EMBL/GenBank/DDBJ whole genome shotgun (WGS) entry which is preliminary data.</text>
</comment>
<dbReference type="EMBL" id="AKKV01000020">
    <property type="protein sequence ID" value="EIT86689.1"/>
    <property type="molecule type" value="Genomic_DNA"/>
</dbReference>
<dbReference type="OrthoDB" id="1263065at2"/>
<dbReference type="PATRIC" id="fig|1196324.3.peg.795"/>
<dbReference type="STRING" id="1196324.A374_03924"/>
<name>I8AM00_9BACL</name>
<keyword evidence="2" id="KW-1185">Reference proteome</keyword>
<reference evidence="1 2" key="1">
    <citation type="journal article" date="2012" name="J. Bacteriol.">
        <title>Genome of Bacillus macauensis ZFHKF-1, a Long-Chain-Forming Bacterium.</title>
        <authorList>
            <person name="Cai L."/>
            <person name="Zhang T."/>
        </authorList>
    </citation>
    <scope>NUCLEOTIDE SEQUENCE [LARGE SCALE GENOMIC DNA]</scope>
    <source>
        <strain evidence="1 2">ZFHKF-1</strain>
    </source>
</reference>